<organism evidence="3 4">
    <name type="scientific">Denticeps clupeoides</name>
    <name type="common">denticle herring</name>
    <dbReference type="NCBI Taxonomy" id="299321"/>
    <lineage>
        <taxon>Eukaryota</taxon>
        <taxon>Metazoa</taxon>
        <taxon>Chordata</taxon>
        <taxon>Craniata</taxon>
        <taxon>Vertebrata</taxon>
        <taxon>Euteleostomi</taxon>
        <taxon>Actinopterygii</taxon>
        <taxon>Neopterygii</taxon>
        <taxon>Teleostei</taxon>
        <taxon>Clupei</taxon>
        <taxon>Clupeiformes</taxon>
        <taxon>Denticipitoidei</taxon>
        <taxon>Denticipitidae</taxon>
        <taxon>Denticeps</taxon>
    </lineage>
</organism>
<protein>
    <recommendedName>
        <fullName evidence="2">Phytanoyl-CoA hydroxylase-interacting protein-like C-terminal domain-containing protein</fullName>
    </recommendedName>
</protein>
<dbReference type="AlphaFoldDB" id="A0AAY4EWY7"/>
<keyword evidence="1" id="KW-0732">Signal</keyword>
<evidence type="ECO:0000259" key="2">
    <source>
        <dbReference type="Pfam" id="PF19281"/>
    </source>
</evidence>
<feature type="chain" id="PRO_5044245198" description="Phytanoyl-CoA hydroxylase-interacting protein-like C-terminal domain-containing protein" evidence="1">
    <location>
        <begin position="28"/>
        <end position="201"/>
    </location>
</feature>
<sequence>MIMMMMFSQKRLLYWQLNLLWILDCFALPFQKAFSSLTDWSEKQVYKPGRILKYVLWTFVLRSVKDNSGSYDSPISRKLAGIFFNCITEFNTGQPPQDSPYGCSCYMVAAQTRSLGELFCQESLPELTLAKNHFLTGVEMKDGCLEFQHAQDEILEVIYTDPVQLAWGTMGEIRRHQFMSLSTINANKDPSGKTCNICVDL</sequence>
<dbReference type="PANTHER" id="PTHR15698:SF4">
    <property type="entry name" value="PHYTANOYL-COA HYDROXYLASE-INTERACTING PROTEIN-LIKE C-TERMINAL DOMAIN-CONTAINING PROTEIN"/>
    <property type="match status" value="1"/>
</dbReference>
<evidence type="ECO:0000256" key="1">
    <source>
        <dbReference type="SAM" id="SignalP"/>
    </source>
</evidence>
<dbReference type="GO" id="GO:0005737">
    <property type="term" value="C:cytoplasm"/>
    <property type="evidence" value="ECO:0007669"/>
    <property type="project" value="TreeGrafter"/>
</dbReference>
<reference evidence="3" key="3">
    <citation type="submission" date="2025-09" db="UniProtKB">
        <authorList>
            <consortium name="Ensembl"/>
        </authorList>
    </citation>
    <scope>IDENTIFICATION</scope>
</reference>
<feature type="signal peptide" evidence="1">
    <location>
        <begin position="1"/>
        <end position="27"/>
    </location>
</feature>
<dbReference type="Pfam" id="PF19281">
    <property type="entry name" value="PHYHIP_C"/>
    <property type="match status" value="1"/>
</dbReference>
<dbReference type="Proteomes" id="UP000694580">
    <property type="component" value="Chromosome 8"/>
</dbReference>
<evidence type="ECO:0000313" key="3">
    <source>
        <dbReference type="Ensembl" id="ENSDCDP00010061923.1"/>
    </source>
</evidence>
<dbReference type="GeneTree" id="ENSGT00390000014563"/>
<proteinExistence type="predicted"/>
<dbReference type="Ensembl" id="ENSDCDT00010072705.1">
    <property type="protein sequence ID" value="ENSDCDP00010061923.1"/>
    <property type="gene ID" value="ENSDCDG00010034090.1"/>
</dbReference>
<reference evidence="3 4" key="1">
    <citation type="submission" date="2020-06" db="EMBL/GenBank/DDBJ databases">
        <authorList>
            <consortium name="Wellcome Sanger Institute Data Sharing"/>
        </authorList>
    </citation>
    <scope>NUCLEOTIDE SEQUENCE [LARGE SCALE GENOMIC DNA]</scope>
</reference>
<dbReference type="InterPro" id="IPR045545">
    <property type="entry name" value="PHYIP/PHIPL_C"/>
</dbReference>
<evidence type="ECO:0000313" key="4">
    <source>
        <dbReference type="Proteomes" id="UP000694580"/>
    </source>
</evidence>
<reference evidence="3" key="2">
    <citation type="submission" date="2025-08" db="UniProtKB">
        <authorList>
            <consortium name="Ensembl"/>
        </authorList>
    </citation>
    <scope>IDENTIFICATION</scope>
</reference>
<name>A0AAY4EWY7_9TELE</name>
<feature type="domain" description="Phytanoyl-CoA hydroxylase-interacting protein-like C-terminal" evidence="2">
    <location>
        <begin position="107"/>
        <end position="199"/>
    </location>
</feature>
<keyword evidence="4" id="KW-1185">Reference proteome</keyword>
<accession>A0AAY4EWY7</accession>
<dbReference type="PANTHER" id="PTHR15698">
    <property type="entry name" value="PROTEIN CBG15099"/>
    <property type="match status" value="1"/>
</dbReference>
<dbReference type="InterPro" id="IPR042868">
    <property type="entry name" value="PHYHIP/PHYHIPL"/>
</dbReference>